<name>A0ABT7KQE0_9HYPH</name>
<evidence type="ECO:0000313" key="3">
    <source>
        <dbReference type="Proteomes" id="UP001172630"/>
    </source>
</evidence>
<protein>
    <submittedName>
        <fullName evidence="2">Uncharacterized protein</fullName>
    </submittedName>
</protein>
<dbReference type="EMBL" id="JARFYN010000116">
    <property type="protein sequence ID" value="MDL2410830.1"/>
    <property type="molecule type" value="Genomic_DNA"/>
</dbReference>
<accession>A0ABT7KQE0</accession>
<organism evidence="2 3">
    <name type="scientific">Rhizobium calliandrae</name>
    <dbReference type="NCBI Taxonomy" id="1312182"/>
    <lineage>
        <taxon>Bacteria</taxon>
        <taxon>Pseudomonadati</taxon>
        <taxon>Pseudomonadota</taxon>
        <taxon>Alphaproteobacteria</taxon>
        <taxon>Hyphomicrobiales</taxon>
        <taxon>Rhizobiaceae</taxon>
        <taxon>Rhizobium/Agrobacterium group</taxon>
        <taxon>Rhizobium</taxon>
    </lineage>
</organism>
<feature type="region of interest" description="Disordered" evidence="1">
    <location>
        <begin position="49"/>
        <end position="72"/>
    </location>
</feature>
<comment type="caution">
    <text evidence="2">The sequence shown here is derived from an EMBL/GenBank/DDBJ whole genome shotgun (WGS) entry which is preliminary data.</text>
</comment>
<evidence type="ECO:0000256" key="1">
    <source>
        <dbReference type="SAM" id="MobiDB-lite"/>
    </source>
</evidence>
<sequence>MTTITRDELYALVWSVPGVEAATRLKITDSYLGHVCRALEVPKPSRGYWRSRDTDNAGAVPELPAAGPGTRRSWKKGDAIGFARRRRPKKLKLSAPQKERPVLAPRMKDGSHELVRRAEDDFRTAQTGSDGYYLKPRRKLLVDIVTSAVGLDSCLRFASALYNRLEESGHPVEIATGSEILIRVDIDNYDEAVKPDPARPDSPLPWTPLRPTVVHIAGVPLGLSLVEVSEKQHLAYAGDGNFVPASQFNRAEFVGYTWKTYRKMPSGRLKLTAYSPFYDVPWRHHWIEGPKSPLEGRLDEIVAVLKAAAIDLSLRLEKAGRFFT</sequence>
<dbReference type="Proteomes" id="UP001172630">
    <property type="component" value="Unassembled WGS sequence"/>
</dbReference>
<proteinExistence type="predicted"/>
<gene>
    <name evidence="2" type="ORF">PY650_35920</name>
</gene>
<evidence type="ECO:0000313" key="2">
    <source>
        <dbReference type="EMBL" id="MDL2410830.1"/>
    </source>
</evidence>
<keyword evidence="3" id="KW-1185">Reference proteome</keyword>
<reference evidence="2" key="1">
    <citation type="submission" date="2023-06" db="EMBL/GenBank/DDBJ databases">
        <title>Phylogenetic Diversity of Rhizobium strains.</title>
        <authorList>
            <person name="Moura F.T."/>
            <person name="Helene L.C.F."/>
            <person name="Hungria M."/>
        </authorList>
    </citation>
    <scope>NUCLEOTIDE SEQUENCE</scope>
    <source>
        <strain evidence="2">CCGE524</strain>
    </source>
</reference>
<dbReference type="RefSeq" id="WP_285884818.1">
    <property type="nucleotide sequence ID" value="NZ_JARFYN010000116.1"/>
</dbReference>